<evidence type="ECO:0000256" key="1">
    <source>
        <dbReference type="SAM" id="Coils"/>
    </source>
</evidence>
<organism evidence="2 3">
    <name type="scientific">Parascaris equorum</name>
    <name type="common">Equine roundworm</name>
    <dbReference type="NCBI Taxonomy" id="6256"/>
    <lineage>
        <taxon>Eukaryota</taxon>
        <taxon>Metazoa</taxon>
        <taxon>Ecdysozoa</taxon>
        <taxon>Nematoda</taxon>
        <taxon>Chromadorea</taxon>
        <taxon>Rhabditida</taxon>
        <taxon>Spirurina</taxon>
        <taxon>Ascaridomorpha</taxon>
        <taxon>Ascaridoidea</taxon>
        <taxon>Ascarididae</taxon>
        <taxon>Parascaris</taxon>
    </lineage>
</organism>
<evidence type="ECO:0000313" key="3">
    <source>
        <dbReference type="WBParaSite" id="PEQ_0000151601-mRNA-1"/>
    </source>
</evidence>
<accession>A0A914R4Z0</accession>
<name>A0A914R4Z0_PAREQ</name>
<dbReference type="WBParaSite" id="PEQ_0000151601-mRNA-1">
    <property type="protein sequence ID" value="PEQ_0000151601-mRNA-1"/>
    <property type="gene ID" value="PEQ_0000151601"/>
</dbReference>
<sequence>MQRLSAKNKELKVVEAEINSLENWIKEMEKKVELRRREEAVKAANNKLDRAQAMQQDRVGRFGGNMRRILRLLEDNSRLFTRKPVGPVGKTTL</sequence>
<feature type="coiled-coil region" evidence="1">
    <location>
        <begin position="11"/>
        <end position="54"/>
    </location>
</feature>
<keyword evidence="2" id="KW-1185">Reference proteome</keyword>
<proteinExistence type="predicted"/>
<reference evidence="3" key="1">
    <citation type="submission" date="2022-11" db="UniProtKB">
        <authorList>
            <consortium name="WormBaseParasite"/>
        </authorList>
    </citation>
    <scope>IDENTIFICATION</scope>
</reference>
<dbReference type="AlphaFoldDB" id="A0A914R4Z0"/>
<keyword evidence="1" id="KW-0175">Coiled coil</keyword>
<protein>
    <submittedName>
        <fullName evidence="3">Uncharacterized protein</fullName>
    </submittedName>
</protein>
<evidence type="ECO:0000313" key="2">
    <source>
        <dbReference type="Proteomes" id="UP000887564"/>
    </source>
</evidence>
<dbReference type="Proteomes" id="UP000887564">
    <property type="component" value="Unplaced"/>
</dbReference>